<evidence type="ECO:0000313" key="2">
    <source>
        <dbReference type="Proteomes" id="UP000029067"/>
    </source>
</evidence>
<dbReference type="EMBL" id="JGYV01000038">
    <property type="protein sequence ID" value="KFI56840.1"/>
    <property type="molecule type" value="Genomic_DNA"/>
</dbReference>
<organism evidence="1 2">
    <name type="scientific">Bifidobacterium cuniculi</name>
    <dbReference type="NCBI Taxonomy" id="1688"/>
    <lineage>
        <taxon>Bacteria</taxon>
        <taxon>Bacillati</taxon>
        <taxon>Actinomycetota</taxon>
        <taxon>Actinomycetes</taxon>
        <taxon>Bifidobacteriales</taxon>
        <taxon>Bifidobacteriaceae</taxon>
        <taxon>Bifidobacterium</taxon>
    </lineage>
</organism>
<gene>
    <name evidence="1" type="ORF">BCUN_2162</name>
</gene>
<name>A0A087ADJ0_9BIFI</name>
<proteinExistence type="predicted"/>
<evidence type="ECO:0000313" key="1">
    <source>
        <dbReference type="EMBL" id="KFI56840.1"/>
    </source>
</evidence>
<comment type="caution">
    <text evidence="1">The sequence shown here is derived from an EMBL/GenBank/DDBJ whole genome shotgun (WGS) entry which is preliminary data.</text>
</comment>
<dbReference type="Proteomes" id="UP000029067">
    <property type="component" value="Unassembled WGS sequence"/>
</dbReference>
<keyword evidence="2" id="KW-1185">Reference proteome</keyword>
<dbReference type="STRING" id="1688.BCUN_2162"/>
<reference evidence="1 2" key="1">
    <citation type="submission" date="2014-03" db="EMBL/GenBank/DDBJ databases">
        <title>Genomics of Bifidobacteria.</title>
        <authorList>
            <person name="Ventura M."/>
            <person name="Milani C."/>
            <person name="Lugli G.A."/>
        </authorList>
    </citation>
    <scope>NUCLEOTIDE SEQUENCE [LARGE SCALE GENOMIC DNA]</scope>
    <source>
        <strain evidence="1 2">LMG 10738</strain>
    </source>
</reference>
<dbReference type="AlphaFoldDB" id="A0A087ADJ0"/>
<protein>
    <submittedName>
        <fullName evidence="1">Uncharacterized protein</fullName>
    </submittedName>
</protein>
<sequence>MERMQWIAQSTDAKTKVRLYQSDSADVLLREWLAGPVGSVLANAVGTLGTNGSQSSGPLLVATMSPYGQYMHDIGQWRLRPDKQGMVLPSLVDSQGRIREQVRLEEYQKVPQLTPVLQNLMLQATLGLILEEVKDTRQEAERLADELVEDRLAAADAVWSQLASIEVMDEGEDKRQCLNQAWKDSINARHTLQRYLTRCRRNLLDRGNKEHARMAVDMTRCLQAIACCAQVEMATNAMRDQLGPQYVCLSELARFVTDNQLDQRDTFLLINSATPCRQRVAGLCDDLYAMCRRIVALDTAASEQDISSEHGTETGLPVSWEWAERALEPIDAQDGETQNKHCWHCRCELPSWQTGALSVCEDAQRTGRTILDFGLGVLGFGTALMLGKHLQADDDEDNEDRDVEE</sequence>
<accession>A0A087ADJ0</accession>